<feature type="chain" id="PRO_5036896509" description="Outer membrane lipoprotein carrier protein LolA" evidence="1">
    <location>
        <begin position="23"/>
        <end position="182"/>
    </location>
</feature>
<accession>A0A918C3Q0</accession>
<protein>
    <recommendedName>
        <fullName evidence="4">Outer membrane lipoprotein carrier protein LolA</fullName>
    </recommendedName>
</protein>
<organism evidence="2 3">
    <name type="scientific">Deinococcus ruber</name>
    <dbReference type="NCBI Taxonomy" id="1848197"/>
    <lineage>
        <taxon>Bacteria</taxon>
        <taxon>Thermotogati</taxon>
        <taxon>Deinococcota</taxon>
        <taxon>Deinococci</taxon>
        <taxon>Deinococcales</taxon>
        <taxon>Deinococcaceae</taxon>
        <taxon>Deinococcus</taxon>
    </lineage>
</organism>
<name>A0A918C3Q0_9DEIO</name>
<evidence type="ECO:0000313" key="3">
    <source>
        <dbReference type="Proteomes" id="UP000603865"/>
    </source>
</evidence>
<dbReference type="RefSeq" id="WP_189089477.1">
    <property type="nucleotide sequence ID" value="NZ_BMQL01000007.1"/>
</dbReference>
<feature type="signal peptide" evidence="1">
    <location>
        <begin position="1"/>
        <end position="22"/>
    </location>
</feature>
<reference evidence="2" key="2">
    <citation type="submission" date="2020-09" db="EMBL/GenBank/DDBJ databases">
        <authorList>
            <person name="Sun Q."/>
            <person name="Ohkuma M."/>
        </authorList>
    </citation>
    <scope>NUCLEOTIDE SEQUENCE</scope>
    <source>
        <strain evidence="2">JCM 31311</strain>
    </source>
</reference>
<keyword evidence="3" id="KW-1185">Reference proteome</keyword>
<evidence type="ECO:0000256" key="1">
    <source>
        <dbReference type="SAM" id="SignalP"/>
    </source>
</evidence>
<proteinExistence type="predicted"/>
<reference evidence="2" key="1">
    <citation type="journal article" date="2014" name="Int. J. Syst. Evol. Microbiol.">
        <title>Complete genome sequence of Corynebacterium casei LMG S-19264T (=DSM 44701T), isolated from a smear-ripened cheese.</title>
        <authorList>
            <consortium name="US DOE Joint Genome Institute (JGI-PGF)"/>
            <person name="Walter F."/>
            <person name="Albersmeier A."/>
            <person name="Kalinowski J."/>
            <person name="Ruckert C."/>
        </authorList>
    </citation>
    <scope>NUCLEOTIDE SEQUENCE</scope>
    <source>
        <strain evidence="2">JCM 31311</strain>
    </source>
</reference>
<dbReference type="EMBL" id="BMQL01000007">
    <property type="protein sequence ID" value="GGR05316.1"/>
    <property type="molecule type" value="Genomic_DNA"/>
</dbReference>
<evidence type="ECO:0008006" key="4">
    <source>
        <dbReference type="Google" id="ProtNLM"/>
    </source>
</evidence>
<evidence type="ECO:0000313" key="2">
    <source>
        <dbReference type="EMBL" id="GGR05316.1"/>
    </source>
</evidence>
<comment type="caution">
    <text evidence="2">The sequence shown here is derived from an EMBL/GenBank/DDBJ whole genome shotgun (WGS) entry which is preliminary data.</text>
</comment>
<dbReference type="AlphaFoldDB" id="A0A918C3Q0"/>
<dbReference type="Proteomes" id="UP000603865">
    <property type="component" value="Unassembled WGS sequence"/>
</dbReference>
<gene>
    <name evidence="2" type="ORF">GCM10008957_17820</name>
</gene>
<sequence length="182" mass="18800">MKSAALTSSLTAFLLAAGLSDAASSDLLKGIASDGVFVQVRPLPQDRVLKGERGYELMPGQFGGQWSVVLGGAQNAASSVRFTFLGGTDALAKSGPTIGKLLGRMVGRAATSCFNIGTERLPALQSWLTDTVKTGQPVNLERSFGALRVQLLIALSGSSEIDVLLSRSGAPGSAAWASTCQK</sequence>
<keyword evidence="1" id="KW-0732">Signal</keyword>